<dbReference type="FunFam" id="3.40.30.10:FF:000016">
    <property type="entry name" value="Glutathione S-transferase F2"/>
    <property type="match status" value="1"/>
</dbReference>
<dbReference type="SFLD" id="SFLDG00358">
    <property type="entry name" value="Main_(cytGST)"/>
    <property type="match status" value="1"/>
</dbReference>
<dbReference type="EMBL" id="EU259319">
    <property type="protein sequence ID" value="ABY84870.1"/>
    <property type="molecule type" value="mRNA"/>
</dbReference>
<dbReference type="InterPro" id="IPR036249">
    <property type="entry name" value="Thioredoxin-like_sf"/>
</dbReference>
<dbReference type="SFLD" id="SFLDG01154">
    <property type="entry name" value="Main.5:_Phi-like"/>
    <property type="match status" value="1"/>
</dbReference>
<dbReference type="CDD" id="cd03187">
    <property type="entry name" value="GST_C_Phi"/>
    <property type="match status" value="1"/>
</dbReference>
<dbReference type="InterPro" id="IPR036282">
    <property type="entry name" value="Glutathione-S-Trfase_C_sf"/>
</dbReference>
<dbReference type="SUPFAM" id="SSF47616">
    <property type="entry name" value="GST C-terminal domain-like"/>
    <property type="match status" value="1"/>
</dbReference>
<dbReference type="EC" id="2.5.1.18" evidence="2"/>
<dbReference type="PANTHER" id="PTHR43900:SF3">
    <property type="entry name" value="GLUTATHIONE S-TRANSFERASE RHO"/>
    <property type="match status" value="1"/>
</dbReference>
<dbReference type="FunFam" id="1.20.1050.10:FF:000004">
    <property type="entry name" value="Glutathione S-transferase F2"/>
    <property type="match status" value="1"/>
</dbReference>
<dbReference type="GO" id="GO:0005737">
    <property type="term" value="C:cytoplasm"/>
    <property type="evidence" value="ECO:0007669"/>
    <property type="project" value="TreeGrafter"/>
</dbReference>
<reference evidence="7" key="1">
    <citation type="submission" date="2007-11" db="EMBL/GenBank/DDBJ databases">
        <title>Isolation of Glutathione-S-Transferases from the Arsenic Hyperaccumulator Fern Pteris vittata that Increase Arsenate Resistance in Escherichia coli.</title>
        <authorList>
            <person name="Csonka L.N."/>
            <person name="Khan A."/>
            <person name="Ellis D.R."/>
            <person name="Salt D.E."/>
        </authorList>
    </citation>
    <scope>NUCLEOTIDE SEQUENCE</scope>
</reference>
<dbReference type="SUPFAM" id="SSF52833">
    <property type="entry name" value="Thioredoxin-like"/>
    <property type="match status" value="1"/>
</dbReference>
<dbReference type="PANTHER" id="PTHR43900">
    <property type="entry name" value="GLUTATHIONE S-TRANSFERASE RHO"/>
    <property type="match status" value="1"/>
</dbReference>
<dbReference type="Pfam" id="PF00043">
    <property type="entry name" value="GST_C"/>
    <property type="match status" value="1"/>
</dbReference>
<evidence type="ECO:0000256" key="2">
    <source>
        <dbReference type="ARBA" id="ARBA00012452"/>
    </source>
</evidence>
<feature type="domain" description="GST N-terminal" evidence="5">
    <location>
        <begin position="1"/>
        <end position="83"/>
    </location>
</feature>
<evidence type="ECO:0000256" key="1">
    <source>
        <dbReference type="ARBA" id="ARBA00010128"/>
    </source>
</evidence>
<dbReference type="AlphaFoldDB" id="D1FK68"/>
<sequence>MTITVHGQATSSCTSRVLTTLFEKDVSDFQLLHVDLSTGAHKQPDYLALQPFGVIPVVQDGDLTIFESRAIIRYLALKYEDQGSPLYGRTLEERALVEQWLEVESQNFHVAASALVYQLSSRAKKGLPPDADVVKANIEKLEATLDIYEKRLSKSSFLAGDFFSLADLSHLPRTKSLMKSANLTHLITAREHVHAWWQRISTRPSWVKVTEMATPSK</sequence>
<evidence type="ECO:0000259" key="6">
    <source>
        <dbReference type="PROSITE" id="PS50405"/>
    </source>
</evidence>
<accession>D1FK68</accession>
<dbReference type="EMBL" id="EU259318">
    <property type="protein sequence ID" value="ABY84869.1"/>
    <property type="molecule type" value="mRNA"/>
</dbReference>
<feature type="domain" description="GST C-terminal" evidence="6">
    <location>
        <begin position="90"/>
        <end position="217"/>
    </location>
</feature>
<gene>
    <name evidence="7" type="primary">GST1</name>
</gene>
<evidence type="ECO:0000313" key="7">
    <source>
        <dbReference type="EMBL" id="ABY84869.1"/>
    </source>
</evidence>
<dbReference type="PROSITE" id="PS50404">
    <property type="entry name" value="GST_NTER"/>
    <property type="match status" value="1"/>
</dbReference>
<dbReference type="InterPro" id="IPR040079">
    <property type="entry name" value="Glutathione_S-Trfase"/>
</dbReference>
<dbReference type="InterPro" id="IPR034347">
    <property type="entry name" value="GST_Phi_C"/>
</dbReference>
<dbReference type="GO" id="GO:0009636">
    <property type="term" value="P:response to toxic substance"/>
    <property type="evidence" value="ECO:0007669"/>
    <property type="project" value="UniProtKB-ARBA"/>
</dbReference>
<dbReference type="CDD" id="cd03053">
    <property type="entry name" value="GST_N_Phi"/>
    <property type="match status" value="1"/>
</dbReference>
<dbReference type="PROSITE" id="PS50405">
    <property type="entry name" value="GST_CTER"/>
    <property type="match status" value="1"/>
</dbReference>
<dbReference type="InterPro" id="IPR010987">
    <property type="entry name" value="Glutathione-S-Trfase_C-like"/>
</dbReference>
<keyword evidence="3 7" id="KW-0808">Transferase</keyword>
<comment type="similarity">
    <text evidence="1">Belongs to the GST superfamily. Phi family.</text>
</comment>
<dbReference type="SMR" id="D1FK68"/>
<comment type="catalytic activity">
    <reaction evidence="4">
        <text>RX + glutathione = an S-substituted glutathione + a halide anion + H(+)</text>
        <dbReference type="Rhea" id="RHEA:16437"/>
        <dbReference type="ChEBI" id="CHEBI:15378"/>
        <dbReference type="ChEBI" id="CHEBI:16042"/>
        <dbReference type="ChEBI" id="CHEBI:17792"/>
        <dbReference type="ChEBI" id="CHEBI:57925"/>
        <dbReference type="ChEBI" id="CHEBI:90779"/>
        <dbReference type="EC" id="2.5.1.18"/>
    </reaction>
</comment>
<dbReference type="Pfam" id="PF02798">
    <property type="entry name" value="GST_N"/>
    <property type="match status" value="1"/>
</dbReference>
<dbReference type="SFLD" id="SFLDS00019">
    <property type="entry name" value="Glutathione_Transferase_(cytos"/>
    <property type="match status" value="1"/>
</dbReference>
<evidence type="ECO:0000256" key="4">
    <source>
        <dbReference type="ARBA" id="ARBA00047960"/>
    </source>
</evidence>
<evidence type="ECO:0000256" key="3">
    <source>
        <dbReference type="ARBA" id="ARBA00022679"/>
    </source>
</evidence>
<name>D1FK68_PTEVI</name>
<organism evidence="7">
    <name type="scientific">Pteris vittata</name>
    <name type="common">Chinese ladder brake</name>
    <dbReference type="NCBI Taxonomy" id="13821"/>
    <lineage>
        <taxon>Eukaryota</taxon>
        <taxon>Viridiplantae</taxon>
        <taxon>Streptophyta</taxon>
        <taxon>Embryophyta</taxon>
        <taxon>Tracheophyta</taxon>
        <taxon>Polypodiopsida</taxon>
        <taxon>Polypodiidae</taxon>
        <taxon>Polypodiales</taxon>
        <taxon>Pteridineae</taxon>
        <taxon>Pteridaceae</taxon>
        <taxon>Pteridoideae</taxon>
        <taxon>Pteris</taxon>
        <taxon>Pteris subgen. Pteris</taxon>
        <taxon>Pteris sect. Pteris</taxon>
    </lineage>
</organism>
<dbReference type="Gene3D" id="3.40.30.10">
    <property type="entry name" value="Glutaredoxin"/>
    <property type="match status" value="1"/>
</dbReference>
<proteinExistence type="evidence at transcript level"/>
<dbReference type="GO" id="GO:0043295">
    <property type="term" value="F:glutathione binding"/>
    <property type="evidence" value="ECO:0007669"/>
    <property type="project" value="TreeGrafter"/>
</dbReference>
<dbReference type="Gene3D" id="1.20.1050.10">
    <property type="match status" value="1"/>
</dbReference>
<protein>
    <recommendedName>
        <fullName evidence="2">glutathione transferase</fullName>
        <ecNumber evidence="2">2.5.1.18</ecNumber>
    </recommendedName>
</protein>
<dbReference type="GO" id="GO:0004364">
    <property type="term" value="F:glutathione transferase activity"/>
    <property type="evidence" value="ECO:0007669"/>
    <property type="project" value="UniProtKB-EC"/>
</dbReference>
<evidence type="ECO:0000259" key="5">
    <source>
        <dbReference type="PROSITE" id="PS50404"/>
    </source>
</evidence>
<dbReference type="GO" id="GO:0006749">
    <property type="term" value="P:glutathione metabolic process"/>
    <property type="evidence" value="ECO:0007669"/>
    <property type="project" value="TreeGrafter"/>
</dbReference>
<dbReference type="InterPro" id="IPR004045">
    <property type="entry name" value="Glutathione_S-Trfase_N"/>
</dbReference>
<dbReference type="InterPro" id="IPR004046">
    <property type="entry name" value="GST_C"/>
</dbReference>